<keyword evidence="3" id="KW-1185">Reference proteome</keyword>
<feature type="domain" description="EAL" evidence="1">
    <location>
        <begin position="27"/>
        <end position="277"/>
    </location>
</feature>
<reference evidence="2 3" key="1">
    <citation type="submission" date="2023-08" db="EMBL/GenBank/DDBJ databases">
        <title>Characterization of two Paracoccaceae strains isolated from Phycosphere and proposal of Xinfangfangia lacusdiani sp. nov.</title>
        <authorList>
            <person name="Deng Y."/>
            <person name="Zhang Y.Q."/>
        </authorList>
    </citation>
    <scope>NUCLEOTIDE SEQUENCE [LARGE SCALE GENOMIC DNA]</scope>
    <source>
        <strain evidence="2 3">CPCC 101601</strain>
    </source>
</reference>
<organism evidence="2 3">
    <name type="scientific">Pseudogemmobacter lacusdianii</name>
    <dbReference type="NCBI Taxonomy" id="3069608"/>
    <lineage>
        <taxon>Bacteria</taxon>
        <taxon>Pseudomonadati</taxon>
        <taxon>Pseudomonadota</taxon>
        <taxon>Alphaproteobacteria</taxon>
        <taxon>Rhodobacterales</taxon>
        <taxon>Paracoccaceae</taxon>
        <taxon>Pseudogemmobacter</taxon>
    </lineage>
</organism>
<accession>A0ABU0VX14</accession>
<gene>
    <name evidence="2" type="ORF">Q9295_07915</name>
</gene>
<dbReference type="EMBL" id="JAVDBT010000006">
    <property type="protein sequence ID" value="MDQ2066294.1"/>
    <property type="molecule type" value="Genomic_DNA"/>
</dbReference>
<dbReference type="PROSITE" id="PS50883">
    <property type="entry name" value="EAL"/>
    <property type="match status" value="1"/>
</dbReference>
<dbReference type="PANTHER" id="PTHR33121:SF79">
    <property type="entry name" value="CYCLIC DI-GMP PHOSPHODIESTERASE PDED-RELATED"/>
    <property type="match status" value="1"/>
</dbReference>
<dbReference type="PANTHER" id="PTHR33121">
    <property type="entry name" value="CYCLIC DI-GMP PHOSPHODIESTERASE PDEF"/>
    <property type="match status" value="1"/>
</dbReference>
<evidence type="ECO:0000259" key="1">
    <source>
        <dbReference type="PROSITE" id="PS50883"/>
    </source>
</evidence>
<dbReference type="Gene3D" id="3.20.20.450">
    <property type="entry name" value="EAL domain"/>
    <property type="match status" value="1"/>
</dbReference>
<dbReference type="RefSeq" id="WP_306679994.1">
    <property type="nucleotide sequence ID" value="NZ_JAVDBT010000006.1"/>
</dbReference>
<dbReference type="InterPro" id="IPR035919">
    <property type="entry name" value="EAL_sf"/>
</dbReference>
<dbReference type="SMART" id="SM00052">
    <property type="entry name" value="EAL"/>
    <property type="match status" value="1"/>
</dbReference>
<dbReference type="SUPFAM" id="SSF141868">
    <property type="entry name" value="EAL domain-like"/>
    <property type="match status" value="1"/>
</dbReference>
<proteinExistence type="predicted"/>
<dbReference type="InterPro" id="IPR001633">
    <property type="entry name" value="EAL_dom"/>
</dbReference>
<evidence type="ECO:0000313" key="2">
    <source>
        <dbReference type="EMBL" id="MDQ2066294.1"/>
    </source>
</evidence>
<evidence type="ECO:0000313" key="3">
    <source>
        <dbReference type="Proteomes" id="UP001239680"/>
    </source>
</evidence>
<dbReference type="CDD" id="cd01948">
    <property type="entry name" value="EAL"/>
    <property type="match status" value="1"/>
</dbReference>
<sequence>MAGPLGNAALVEPELASPLACALSSMEREVLTTVRTALSQRRMRLAYQPAVYAADPSIIGFYEGYIRLLDAQDRVIPARDFMPVVEMQELGREIDLAALQLGLQTLQEHPGIRVAVNMSARSVGYAPWTQLLWRSLLNHPGIGRGLILEISEATAVQMPDVLIPFMNELRPQGIAFTLDDYAAGATSLQLLAAFRFDIAKLDGRFVRGIDRYAGHQKILRGAIALAQEFGMFLTAESVETHAEAEWLRDQGVGCLQGFFFGAPDVSPDFAAFLAARLSADRALDRR</sequence>
<dbReference type="Pfam" id="PF00563">
    <property type="entry name" value="EAL"/>
    <property type="match status" value="1"/>
</dbReference>
<comment type="caution">
    <text evidence="2">The sequence shown here is derived from an EMBL/GenBank/DDBJ whole genome shotgun (WGS) entry which is preliminary data.</text>
</comment>
<dbReference type="Proteomes" id="UP001239680">
    <property type="component" value="Unassembled WGS sequence"/>
</dbReference>
<name>A0ABU0VX14_9RHOB</name>
<protein>
    <submittedName>
        <fullName evidence="2">EAL domain-containing protein</fullName>
    </submittedName>
</protein>
<dbReference type="InterPro" id="IPR050706">
    <property type="entry name" value="Cyclic-di-GMP_PDE-like"/>
</dbReference>